<keyword evidence="2" id="KW-1185">Reference proteome</keyword>
<dbReference type="Proteomes" id="UP000324222">
    <property type="component" value="Unassembled WGS sequence"/>
</dbReference>
<evidence type="ECO:0000313" key="2">
    <source>
        <dbReference type="Proteomes" id="UP000324222"/>
    </source>
</evidence>
<sequence>MEQQFYQVTSDIQTVYDESKQYTDELQEIVEKRCAHAEEKHQEALVSAVHFKEDCVLSHGAWTW</sequence>
<evidence type="ECO:0000313" key="1">
    <source>
        <dbReference type="EMBL" id="MPC51360.1"/>
    </source>
</evidence>
<accession>A0A5B7FUB7</accession>
<proteinExistence type="predicted"/>
<dbReference type="AlphaFoldDB" id="A0A5B7FUB7"/>
<dbReference type="EMBL" id="VSRR010010124">
    <property type="protein sequence ID" value="MPC51360.1"/>
    <property type="molecule type" value="Genomic_DNA"/>
</dbReference>
<reference evidence="1 2" key="1">
    <citation type="submission" date="2019-05" db="EMBL/GenBank/DDBJ databases">
        <title>Another draft genome of Portunus trituberculatus and its Hox gene families provides insights of decapod evolution.</title>
        <authorList>
            <person name="Jeong J.-H."/>
            <person name="Song I."/>
            <person name="Kim S."/>
            <person name="Choi T."/>
            <person name="Kim D."/>
            <person name="Ryu S."/>
            <person name="Kim W."/>
        </authorList>
    </citation>
    <scope>NUCLEOTIDE SEQUENCE [LARGE SCALE GENOMIC DNA]</scope>
    <source>
        <tissue evidence="1">Muscle</tissue>
    </source>
</reference>
<protein>
    <submittedName>
        <fullName evidence="1">Uncharacterized protein</fullName>
    </submittedName>
</protein>
<organism evidence="1 2">
    <name type="scientific">Portunus trituberculatus</name>
    <name type="common">Swimming crab</name>
    <name type="synonym">Neptunus trituberculatus</name>
    <dbReference type="NCBI Taxonomy" id="210409"/>
    <lineage>
        <taxon>Eukaryota</taxon>
        <taxon>Metazoa</taxon>
        <taxon>Ecdysozoa</taxon>
        <taxon>Arthropoda</taxon>
        <taxon>Crustacea</taxon>
        <taxon>Multicrustacea</taxon>
        <taxon>Malacostraca</taxon>
        <taxon>Eumalacostraca</taxon>
        <taxon>Eucarida</taxon>
        <taxon>Decapoda</taxon>
        <taxon>Pleocyemata</taxon>
        <taxon>Brachyura</taxon>
        <taxon>Eubrachyura</taxon>
        <taxon>Portunoidea</taxon>
        <taxon>Portunidae</taxon>
        <taxon>Portuninae</taxon>
        <taxon>Portunus</taxon>
    </lineage>
</organism>
<name>A0A5B7FUB7_PORTR</name>
<comment type="caution">
    <text evidence="1">The sequence shown here is derived from an EMBL/GenBank/DDBJ whole genome shotgun (WGS) entry which is preliminary data.</text>
</comment>
<gene>
    <name evidence="1" type="ORF">E2C01_045204</name>
</gene>